<name>A0A016WKH0_9BILA</name>
<evidence type="ECO:0000313" key="1">
    <source>
        <dbReference type="EMBL" id="EYC40125.1"/>
    </source>
</evidence>
<proteinExistence type="predicted"/>
<organism evidence="1 2">
    <name type="scientific">Ancylostoma ceylanicum</name>
    <dbReference type="NCBI Taxonomy" id="53326"/>
    <lineage>
        <taxon>Eukaryota</taxon>
        <taxon>Metazoa</taxon>
        <taxon>Ecdysozoa</taxon>
        <taxon>Nematoda</taxon>
        <taxon>Chromadorea</taxon>
        <taxon>Rhabditida</taxon>
        <taxon>Rhabditina</taxon>
        <taxon>Rhabditomorpha</taxon>
        <taxon>Strongyloidea</taxon>
        <taxon>Ancylostomatidae</taxon>
        <taxon>Ancylostomatinae</taxon>
        <taxon>Ancylostoma</taxon>
    </lineage>
</organism>
<comment type="caution">
    <text evidence="1">The sequence shown here is derived from an EMBL/GenBank/DDBJ whole genome shotgun (WGS) entry which is preliminary data.</text>
</comment>
<dbReference type="EMBL" id="JARK01000227">
    <property type="protein sequence ID" value="EYC40125.1"/>
    <property type="molecule type" value="Genomic_DNA"/>
</dbReference>
<dbReference type="Proteomes" id="UP000024635">
    <property type="component" value="Unassembled WGS sequence"/>
</dbReference>
<keyword evidence="2" id="KW-1185">Reference proteome</keyword>
<sequence>MWERRITLPMQRFLHDYLRCRVVQHIRDNVLNRLTRMVQRVGPRVQPVEHKCVLKGLPVSHAAHHVESVRSQMC</sequence>
<dbReference type="AlphaFoldDB" id="A0A016WKH0"/>
<evidence type="ECO:0000313" key="2">
    <source>
        <dbReference type="Proteomes" id="UP000024635"/>
    </source>
</evidence>
<protein>
    <submittedName>
        <fullName evidence="1">Uncharacterized protein</fullName>
    </submittedName>
</protein>
<gene>
    <name evidence="1" type="primary">Acey_s0627.g806</name>
    <name evidence="1" type="ORF">Y032_0627g806</name>
</gene>
<reference evidence="2" key="1">
    <citation type="journal article" date="2015" name="Nat. Genet.">
        <title>The genome and transcriptome of the zoonotic hookworm Ancylostoma ceylanicum identify infection-specific gene families.</title>
        <authorList>
            <person name="Schwarz E.M."/>
            <person name="Hu Y."/>
            <person name="Antoshechkin I."/>
            <person name="Miller M.M."/>
            <person name="Sternberg P.W."/>
            <person name="Aroian R.V."/>
        </authorList>
    </citation>
    <scope>NUCLEOTIDE SEQUENCE</scope>
    <source>
        <strain evidence="2">HY135</strain>
    </source>
</reference>
<accession>A0A016WKH0</accession>